<evidence type="ECO:0000256" key="1">
    <source>
        <dbReference type="ARBA" id="ARBA00022771"/>
    </source>
</evidence>
<keyword evidence="1 3" id="KW-0863">Zinc-finger</keyword>
<gene>
    <name evidence="5" type="ORF">SINV_03554</name>
</gene>
<dbReference type="PANTHER" id="PTHR22996:SF0">
    <property type="entry name" value="RE60872P-RELATED"/>
    <property type="match status" value="1"/>
</dbReference>
<evidence type="ECO:0000256" key="3">
    <source>
        <dbReference type="PROSITE-ProRule" id="PRU00175"/>
    </source>
</evidence>
<dbReference type="HOGENOM" id="CLU_2213185_0_0_1"/>
<evidence type="ECO:0000313" key="5">
    <source>
        <dbReference type="EMBL" id="EFZ22817.1"/>
    </source>
</evidence>
<keyword evidence="1 3" id="KW-0479">Metal-binding</keyword>
<protein>
    <recommendedName>
        <fullName evidence="4">RING-type domain-containing protein</fullName>
    </recommendedName>
</protein>
<dbReference type="Gene3D" id="3.30.40.10">
    <property type="entry name" value="Zinc/RING finger domain, C3HC4 (zinc finger)"/>
    <property type="match status" value="1"/>
</dbReference>
<dbReference type="PROSITE" id="PS50089">
    <property type="entry name" value="ZF_RING_2"/>
    <property type="match status" value="1"/>
</dbReference>
<dbReference type="GO" id="GO:0061630">
    <property type="term" value="F:ubiquitin protein ligase activity"/>
    <property type="evidence" value="ECO:0007669"/>
    <property type="project" value="UniProtKB-EC"/>
</dbReference>
<sequence>MNCFVHWSKFMYKYYTSLSDEDIYPIPPDDYSNLFQDEIEDIPYYPVEQSDKRTSDCCCVCLVEKADHTFIPCGHLCCCIDCILKQQSKKCPICNTHFDSYMKIIIP</sequence>
<keyword evidence="2" id="KW-0862">Zinc</keyword>
<accession>E9I9D3</accession>
<evidence type="ECO:0000259" key="4">
    <source>
        <dbReference type="PROSITE" id="PS50089"/>
    </source>
</evidence>
<dbReference type="EMBL" id="GL761780">
    <property type="protein sequence ID" value="EFZ22817.1"/>
    <property type="molecule type" value="Genomic_DNA"/>
</dbReference>
<dbReference type="GO" id="GO:0005737">
    <property type="term" value="C:cytoplasm"/>
    <property type="evidence" value="ECO:0007669"/>
    <property type="project" value="TreeGrafter"/>
</dbReference>
<proteinExistence type="predicted"/>
<dbReference type="InterPro" id="IPR001841">
    <property type="entry name" value="Znf_RING"/>
</dbReference>
<dbReference type="InterPro" id="IPR013083">
    <property type="entry name" value="Znf_RING/FYVE/PHD"/>
</dbReference>
<dbReference type="GO" id="GO:0008270">
    <property type="term" value="F:zinc ion binding"/>
    <property type="evidence" value="ECO:0007669"/>
    <property type="project" value="UniProtKB-KW"/>
</dbReference>
<feature type="domain" description="RING-type" evidence="4">
    <location>
        <begin position="58"/>
        <end position="95"/>
    </location>
</feature>
<name>E9I9D3_SOLIN</name>
<dbReference type="AlphaFoldDB" id="E9I9D3"/>
<dbReference type="SUPFAM" id="SSF57850">
    <property type="entry name" value="RING/U-box"/>
    <property type="match status" value="1"/>
</dbReference>
<reference evidence="5" key="1">
    <citation type="journal article" date="2011" name="Proc. Natl. Acad. Sci. U.S.A.">
        <title>The genome of the fire ant Solenopsis invicta.</title>
        <authorList>
            <person name="Wurm Y."/>
            <person name="Wang J."/>
            <person name="Riba-Grognuz O."/>
            <person name="Corona M."/>
            <person name="Nygaard S."/>
            <person name="Hunt B.G."/>
            <person name="Ingram K.K."/>
            <person name="Falquet L."/>
            <person name="Nipitwattanaphon M."/>
            <person name="Gotzek D."/>
            <person name="Dijkstra M.B."/>
            <person name="Oettler J."/>
            <person name="Comtesse F."/>
            <person name="Shih C.J."/>
            <person name="Wu W.J."/>
            <person name="Yang C.C."/>
            <person name="Thomas J."/>
            <person name="Beaudoing E."/>
            <person name="Pradervand S."/>
            <person name="Flegel V."/>
            <person name="Cook E.D."/>
            <person name="Fabbretti R."/>
            <person name="Stockinger H."/>
            <person name="Long L."/>
            <person name="Farmerie W.G."/>
            <person name="Oakey J."/>
            <person name="Boomsma J.J."/>
            <person name="Pamilo P."/>
            <person name="Yi S.V."/>
            <person name="Heinze J."/>
            <person name="Goodisman M.A."/>
            <person name="Farinelli L."/>
            <person name="Harshman K."/>
            <person name="Hulo N."/>
            <person name="Cerutti L."/>
            <person name="Xenarios I."/>
            <person name="Shoemaker D."/>
            <person name="Keller L."/>
        </authorList>
    </citation>
    <scope>NUCLEOTIDE SEQUENCE [LARGE SCALE GENOMIC DNA]</scope>
</reference>
<organism>
    <name type="scientific">Solenopsis invicta</name>
    <name type="common">Red imported fire ant</name>
    <name type="synonym">Solenopsis wagneri</name>
    <dbReference type="NCBI Taxonomy" id="13686"/>
    <lineage>
        <taxon>Eukaryota</taxon>
        <taxon>Metazoa</taxon>
        <taxon>Ecdysozoa</taxon>
        <taxon>Arthropoda</taxon>
        <taxon>Hexapoda</taxon>
        <taxon>Insecta</taxon>
        <taxon>Pterygota</taxon>
        <taxon>Neoptera</taxon>
        <taxon>Endopterygota</taxon>
        <taxon>Hymenoptera</taxon>
        <taxon>Apocrita</taxon>
        <taxon>Aculeata</taxon>
        <taxon>Formicoidea</taxon>
        <taxon>Formicidae</taxon>
        <taxon>Myrmicinae</taxon>
        <taxon>Solenopsis</taxon>
    </lineage>
</organism>
<dbReference type="PANTHER" id="PTHR22996">
    <property type="entry name" value="MAHOGUNIN"/>
    <property type="match status" value="1"/>
</dbReference>
<evidence type="ECO:0000256" key="2">
    <source>
        <dbReference type="ARBA" id="ARBA00022833"/>
    </source>
</evidence>
<dbReference type="GO" id="GO:0016567">
    <property type="term" value="P:protein ubiquitination"/>
    <property type="evidence" value="ECO:0007669"/>
    <property type="project" value="TreeGrafter"/>
</dbReference>
<dbReference type="Pfam" id="PF13920">
    <property type="entry name" value="zf-C3HC4_3"/>
    <property type="match status" value="1"/>
</dbReference>
<feature type="non-terminal residue" evidence="5">
    <location>
        <position position="107"/>
    </location>
</feature>
<dbReference type="InterPro" id="IPR045194">
    <property type="entry name" value="MGRN1/RNF157-like"/>
</dbReference>